<dbReference type="Proteomes" id="UP000033423">
    <property type="component" value="Unassembled WGS sequence"/>
</dbReference>
<dbReference type="InterPro" id="IPR019734">
    <property type="entry name" value="TPR_rpt"/>
</dbReference>
<dbReference type="AlphaFoldDB" id="A0A0F3GQN7"/>
<keyword evidence="5" id="KW-1185">Reference proteome</keyword>
<dbReference type="Pfam" id="PF13424">
    <property type="entry name" value="TPR_12"/>
    <property type="match status" value="1"/>
</dbReference>
<evidence type="ECO:0000313" key="5">
    <source>
        <dbReference type="Proteomes" id="UP000033423"/>
    </source>
</evidence>
<dbReference type="PANTHER" id="PTHR45641">
    <property type="entry name" value="TETRATRICOPEPTIDE REPEAT PROTEIN (AFU_ORTHOLOGUE AFUA_6G03870)"/>
    <property type="match status" value="1"/>
</dbReference>
<organism evidence="4 5">
    <name type="scientific">Candidatus Magnetobacterium bavaricum</name>
    <dbReference type="NCBI Taxonomy" id="29290"/>
    <lineage>
        <taxon>Bacteria</taxon>
        <taxon>Pseudomonadati</taxon>
        <taxon>Nitrospirota</taxon>
        <taxon>Thermodesulfovibrionia</taxon>
        <taxon>Thermodesulfovibrionales</taxon>
        <taxon>Candidatus Magnetobacteriaceae</taxon>
        <taxon>Candidatus Magnetobacterium</taxon>
    </lineage>
</organism>
<gene>
    <name evidence="4" type="ORF">MBAV_003654</name>
</gene>
<evidence type="ECO:0000256" key="2">
    <source>
        <dbReference type="ARBA" id="ARBA00022803"/>
    </source>
</evidence>
<feature type="repeat" description="TPR" evidence="3">
    <location>
        <begin position="136"/>
        <end position="169"/>
    </location>
</feature>
<feature type="non-terminal residue" evidence="4">
    <location>
        <position position="190"/>
    </location>
</feature>
<dbReference type="InterPro" id="IPR011990">
    <property type="entry name" value="TPR-like_helical_dom_sf"/>
</dbReference>
<name>A0A0F3GQN7_9BACT</name>
<comment type="caution">
    <text evidence="4">The sequence shown here is derived from an EMBL/GenBank/DDBJ whole genome shotgun (WGS) entry which is preliminary data.</text>
</comment>
<keyword evidence="2 3" id="KW-0802">TPR repeat</keyword>
<dbReference type="PROSITE" id="PS50005">
    <property type="entry name" value="TPR"/>
    <property type="match status" value="1"/>
</dbReference>
<accession>A0A0F3GQN7</accession>
<proteinExistence type="predicted"/>
<dbReference type="PROSITE" id="PS50293">
    <property type="entry name" value="TPR_REGION"/>
    <property type="match status" value="1"/>
</dbReference>
<evidence type="ECO:0000256" key="1">
    <source>
        <dbReference type="ARBA" id="ARBA00022737"/>
    </source>
</evidence>
<sequence length="190" mass="21939">MFKGFQDRHYAIIPCPKNDYAEMESGRLATKYNIVPVFYKNQDESHAEREGILTDILNYCKAKTKKKPTATKASPNSKEHALTQYKLRLDAELANLRILDMSRPLNLTEIYIKISLREKALKIYKSVYGENHPDVAMMYRNIGVVWRNLGKKNKALEYYKKALSIFEAFYGADHPDTKMVRDKIAEASPV</sequence>
<dbReference type="PANTHER" id="PTHR45641:SF19">
    <property type="entry name" value="NEPHROCYSTIN-3"/>
    <property type="match status" value="1"/>
</dbReference>
<dbReference type="SMART" id="SM00028">
    <property type="entry name" value="TPR"/>
    <property type="match status" value="1"/>
</dbReference>
<dbReference type="EMBL" id="LACI01001594">
    <property type="protein sequence ID" value="KJU84152.1"/>
    <property type="molecule type" value="Genomic_DNA"/>
</dbReference>
<dbReference type="Gene3D" id="1.25.40.10">
    <property type="entry name" value="Tetratricopeptide repeat domain"/>
    <property type="match status" value="1"/>
</dbReference>
<reference evidence="4 5" key="1">
    <citation type="submission" date="2015-02" db="EMBL/GenBank/DDBJ databases">
        <title>Single-cell genomics of uncultivated deep-branching MTB reveals a conserved set of magnetosome genes.</title>
        <authorList>
            <person name="Kolinko S."/>
            <person name="Richter M."/>
            <person name="Glockner F.O."/>
            <person name="Brachmann A."/>
            <person name="Schuler D."/>
        </authorList>
    </citation>
    <scope>NUCLEOTIDE SEQUENCE [LARGE SCALE GENOMIC DNA]</scope>
    <source>
        <strain evidence="4">TM-1</strain>
    </source>
</reference>
<keyword evidence="1" id="KW-0677">Repeat</keyword>
<evidence type="ECO:0000256" key="3">
    <source>
        <dbReference type="PROSITE-ProRule" id="PRU00339"/>
    </source>
</evidence>
<evidence type="ECO:0000313" key="4">
    <source>
        <dbReference type="EMBL" id="KJU84152.1"/>
    </source>
</evidence>
<protein>
    <submittedName>
        <fullName evidence="4">Kinesin light chain 4 isoform</fullName>
    </submittedName>
</protein>
<dbReference type="SUPFAM" id="SSF48452">
    <property type="entry name" value="TPR-like"/>
    <property type="match status" value="1"/>
</dbReference>